<dbReference type="EMBL" id="BARW01010042">
    <property type="protein sequence ID" value="GAI86726.1"/>
    <property type="molecule type" value="Genomic_DNA"/>
</dbReference>
<evidence type="ECO:0000313" key="1">
    <source>
        <dbReference type="EMBL" id="GAI86726.1"/>
    </source>
</evidence>
<dbReference type="AlphaFoldDB" id="X1T5R2"/>
<protein>
    <submittedName>
        <fullName evidence="1">Uncharacterized protein</fullName>
    </submittedName>
</protein>
<organism evidence="1">
    <name type="scientific">marine sediment metagenome</name>
    <dbReference type="NCBI Taxonomy" id="412755"/>
    <lineage>
        <taxon>unclassified sequences</taxon>
        <taxon>metagenomes</taxon>
        <taxon>ecological metagenomes</taxon>
    </lineage>
</organism>
<sequence>CGNGGKYKDISDLVCKVIEKELNGKFEGEKGWRTWKEKTN</sequence>
<name>X1T5R2_9ZZZZ</name>
<proteinExistence type="predicted"/>
<comment type="caution">
    <text evidence="1">The sequence shown here is derived from an EMBL/GenBank/DDBJ whole genome shotgun (WGS) entry which is preliminary data.</text>
</comment>
<reference evidence="1" key="1">
    <citation type="journal article" date="2014" name="Front. Microbiol.">
        <title>High frequency of phylogenetically diverse reductive dehalogenase-homologous genes in deep subseafloor sedimentary metagenomes.</title>
        <authorList>
            <person name="Kawai M."/>
            <person name="Futagami T."/>
            <person name="Toyoda A."/>
            <person name="Takaki Y."/>
            <person name="Nishi S."/>
            <person name="Hori S."/>
            <person name="Arai W."/>
            <person name="Tsubouchi T."/>
            <person name="Morono Y."/>
            <person name="Uchiyama I."/>
            <person name="Ito T."/>
            <person name="Fujiyama A."/>
            <person name="Inagaki F."/>
            <person name="Takami H."/>
        </authorList>
    </citation>
    <scope>NUCLEOTIDE SEQUENCE</scope>
    <source>
        <strain evidence="1">Expedition CK06-06</strain>
    </source>
</reference>
<feature type="non-terminal residue" evidence="1">
    <location>
        <position position="1"/>
    </location>
</feature>
<accession>X1T5R2</accession>
<gene>
    <name evidence="1" type="ORF">S12H4_19946</name>
</gene>